<sequence length="408" mass="45999">MSGVVPAGVIPVRVVRTAKGFELQRNGRPYFVKGAAGLQHYDQLRAAGANSVRLWSADYADDRLNEAQRQGLTVLLGLWMEHESKQFDYYDKKQVAQQKERIRQQVLRYRHHPALLAWDIGNEVDLPVASPQIFRSMNDLAQMIHTLDPYHPVTTTLTSNINTFTRFRQQCPDLDFISINSFGELPALAGRLKDSNWPGPYMVTEFGARGYWESPKRRWGAAAEQSSTEKAAFTKERYQQAVLGNPGVCIGSYVFYWGNKFEYTNTWYSLFAPTGEKTATVDVMQELWSNRKPANLAPQITDLSFAYYLLNKGHNLLPETEYLAEVTADDPENDSLRFVWTLTPDRTLAEFAKELPEPIKTGMHNTGGGRAVVRTPAKPGAYRLTVSVFDGKGSVATANVPFFVQKTE</sequence>
<evidence type="ECO:0000313" key="3">
    <source>
        <dbReference type="Proteomes" id="UP001250698"/>
    </source>
</evidence>
<organism evidence="2 3">
    <name type="scientific">Hymenobacter endophyticus</name>
    <dbReference type="NCBI Taxonomy" id="3076335"/>
    <lineage>
        <taxon>Bacteria</taxon>
        <taxon>Pseudomonadati</taxon>
        <taxon>Bacteroidota</taxon>
        <taxon>Cytophagia</taxon>
        <taxon>Cytophagales</taxon>
        <taxon>Hymenobacteraceae</taxon>
        <taxon>Hymenobacter</taxon>
    </lineage>
</organism>
<gene>
    <name evidence="2" type="ORF">ROI90_02220</name>
</gene>
<feature type="domain" description="Glycoside hydrolase family 2 catalytic" evidence="1">
    <location>
        <begin position="90"/>
        <end position="207"/>
    </location>
</feature>
<dbReference type="PANTHER" id="PTHR42732:SF1">
    <property type="entry name" value="BETA-MANNOSIDASE"/>
    <property type="match status" value="1"/>
</dbReference>
<protein>
    <submittedName>
        <fullName evidence="2">Glycoside hydrolase family 2 TIM barrel-domain containing protein</fullName>
    </submittedName>
</protein>
<dbReference type="EMBL" id="JAWDJT010000001">
    <property type="protein sequence ID" value="MDU0369197.1"/>
    <property type="molecule type" value="Genomic_DNA"/>
</dbReference>
<dbReference type="GO" id="GO:0016787">
    <property type="term" value="F:hydrolase activity"/>
    <property type="evidence" value="ECO:0007669"/>
    <property type="project" value="UniProtKB-KW"/>
</dbReference>
<dbReference type="Gene3D" id="3.20.20.80">
    <property type="entry name" value="Glycosidases"/>
    <property type="match status" value="1"/>
</dbReference>
<dbReference type="RefSeq" id="WP_315996710.1">
    <property type="nucleotide sequence ID" value="NZ_JAWDJT010000001.1"/>
</dbReference>
<evidence type="ECO:0000313" key="2">
    <source>
        <dbReference type="EMBL" id="MDU0369197.1"/>
    </source>
</evidence>
<comment type="caution">
    <text evidence="2">The sequence shown here is derived from an EMBL/GenBank/DDBJ whole genome shotgun (WGS) entry which is preliminary data.</text>
</comment>
<dbReference type="InterPro" id="IPR017853">
    <property type="entry name" value="GH"/>
</dbReference>
<evidence type="ECO:0000259" key="1">
    <source>
        <dbReference type="Pfam" id="PF02836"/>
    </source>
</evidence>
<name>A0ABU3TCU6_9BACT</name>
<dbReference type="Proteomes" id="UP001250698">
    <property type="component" value="Unassembled WGS sequence"/>
</dbReference>
<dbReference type="InterPro" id="IPR051913">
    <property type="entry name" value="GH2_Domain-Containing"/>
</dbReference>
<reference evidence="2 3" key="1">
    <citation type="submission" date="2023-10" db="EMBL/GenBank/DDBJ databases">
        <title>Hymenobacter endophyticus sp. nov., an isolate from the leaf tissues of wheat.</title>
        <authorList>
            <person name="Dai Y."/>
        </authorList>
    </citation>
    <scope>NUCLEOTIDE SEQUENCE [LARGE SCALE GENOMIC DNA]</scope>
    <source>
        <strain evidence="2 3">ZK17L-C2</strain>
    </source>
</reference>
<dbReference type="PANTHER" id="PTHR42732">
    <property type="entry name" value="BETA-GALACTOSIDASE"/>
    <property type="match status" value="1"/>
</dbReference>
<dbReference type="SUPFAM" id="SSF51445">
    <property type="entry name" value="(Trans)glycosidases"/>
    <property type="match status" value="1"/>
</dbReference>
<proteinExistence type="predicted"/>
<dbReference type="CDD" id="cd00146">
    <property type="entry name" value="PKD"/>
    <property type="match status" value="1"/>
</dbReference>
<accession>A0ABU3TCU6</accession>
<keyword evidence="2" id="KW-0378">Hydrolase</keyword>
<dbReference type="InterPro" id="IPR006103">
    <property type="entry name" value="Glyco_hydro_2_cat"/>
</dbReference>
<keyword evidence="3" id="KW-1185">Reference proteome</keyword>
<dbReference type="Pfam" id="PF02836">
    <property type="entry name" value="Glyco_hydro_2_C"/>
    <property type="match status" value="1"/>
</dbReference>